<gene>
    <name evidence="1" type="ORF">METZ01_LOCUS494219</name>
</gene>
<proteinExistence type="predicted"/>
<protein>
    <submittedName>
        <fullName evidence="1">Uncharacterized protein</fullName>
    </submittedName>
</protein>
<dbReference type="EMBL" id="UINC01215603">
    <property type="protein sequence ID" value="SVE41365.1"/>
    <property type="molecule type" value="Genomic_DNA"/>
</dbReference>
<sequence>MAVVGRCQVDGVLIKFRGWYKFELRYVSSSFERPNRPRAFRIMEGSNMLLNSKLSQGT</sequence>
<dbReference type="AlphaFoldDB" id="A0A383DAS3"/>
<organism evidence="1">
    <name type="scientific">marine metagenome</name>
    <dbReference type="NCBI Taxonomy" id="408172"/>
    <lineage>
        <taxon>unclassified sequences</taxon>
        <taxon>metagenomes</taxon>
        <taxon>ecological metagenomes</taxon>
    </lineage>
</organism>
<evidence type="ECO:0000313" key="1">
    <source>
        <dbReference type="EMBL" id="SVE41365.1"/>
    </source>
</evidence>
<accession>A0A383DAS3</accession>
<feature type="non-terminal residue" evidence="1">
    <location>
        <position position="58"/>
    </location>
</feature>
<reference evidence="1" key="1">
    <citation type="submission" date="2018-05" db="EMBL/GenBank/DDBJ databases">
        <authorList>
            <person name="Lanie J.A."/>
            <person name="Ng W.-L."/>
            <person name="Kazmierczak K.M."/>
            <person name="Andrzejewski T.M."/>
            <person name="Davidsen T.M."/>
            <person name="Wayne K.J."/>
            <person name="Tettelin H."/>
            <person name="Glass J.I."/>
            <person name="Rusch D."/>
            <person name="Podicherti R."/>
            <person name="Tsui H.-C.T."/>
            <person name="Winkler M.E."/>
        </authorList>
    </citation>
    <scope>NUCLEOTIDE SEQUENCE</scope>
</reference>
<name>A0A383DAS3_9ZZZZ</name>